<dbReference type="InterPro" id="IPR003656">
    <property type="entry name" value="Znf_BED"/>
</dbReference>
<reference evidence="8" key="1">
    <citation type="submission" date="2022-11" db="UniProtKB">
        <authorList>
            <consortium name="WormBaseParasite"/>
        </authorList>
    </citation>
    <scope>IDENTIFICATION</scope>
</reference>
<dbReference type="Pfam" id="PF02892">
    <property type="entry name" value="zf-BED"/>
    <property type="match status" value="1"/>
</dbReference>
<evidence type="ECO:0000313" key="7">
    <source>
        <dbReference type="Proteomes" id="UP000887560"/>
    </source>
</evidence>
<keyword evidence="3" id="KW-0862">Zinc</keyword>
<proteinExistence type="predicted"/>
<evidence type="ECO:0000256" key="1">
    <source>
        <dbReference type="ARBA" id="ARBA00022723"/>
    </source>
</evidence>
<evidence type="ECO:0000313" key="8">
    <source>
        <dbReference type="WBParaSite" id="scf7180000424939.g14305"/>
    </source>
</evidence>
<feature type="domain" description="BED-type" evidence="6">
    <location>
        <begin position="223"/>
        <end position="271"/>
    </location>
</feature>
<keyword evidence="7" id="KW-1185">Reference proteome</keyword>
<feature type="region of interest" description="Disordered" evidence="5">
    <location>
        <begin position="256"/>
        <end position="286"/>
    </location>
</feature>
<dbReference type="GO" id="GO:1990837">
    <property type="term" value="F:sequence-specific double-stranded DNA binding"/>
    <property type="evidence" value="ECO:0007669"/>
    <property type="project" value="TreeGrafter"/>
</dbReference>
<evidence type="ECO:0000259" key="6">
    <source>
        <dbReference type="PROSITE" id="PS50808"/>
    </source>
</evidence>
<feature type="compositionally biased region" description="Acidic residues" evidence="5">
    <location>
        <begin position="272"/>
        <end position="286"/>
    </location>
</feature>
<dbReference type="PROSITE" id="PS50808">
    <property type="entry name" value="ZF_BED"/>
    <property type="match status" value="2"/>
</dbReference>
<dbReference type="Proteomes" id="UP000887560">
    <property type="component" value="Unplaced"/>
</dbReference>
<protein>
    <submittedName>
        <fullName evidence="8">BED-type domain-containing protein</fullName>
    </submittedName>
</protein>
<name>A0A915PBD6_9BILA</name>
<dbReference type="GO" id="GO:0008270">
    <property type="term" value="F:zinc ion binding"/>
    <property type="evidence" value="ECO:0007669"/>
    <property type="project" value="UniProtKB-KW"/>
</dbReference>
<evidence type="ECO:0000256" key="5">
    <source>
        <dbReference type="SAM" id="MobiDB-lite"/>
    </source>
</evidence>
<evidence type="ECO:0000256" key="4">
    <source>
        <dbReference type="PROSITE-ProRule" id="PRU00027"/>
    </source>
</evidence>
<keyword evidence="2 4" id="KW-0863">Zinc-finger</keyword>
<feature type="region of interest" description="Disordered" evidence="5">
    <location>
        <begin position="36"/>
        <end position="67"/>
    </location>
</feature>
<accession>A0A915PBD6</accession>
<keyword evidence="1" id="KW-0479">Metal-binding</keyword>
<dbReference type="GO" id="GO:0005634">
    <property type="term" value="C:nucleus"/>
    <property type="evidence" value="ECO:0007669"/>
    <property type="project" value="TreeGrafter"/>
</dbReference>
<sequence length="286" mass="31404">MARQWSNGVMALSLHNSNGVSFLIILNISVLLEGGGKDKGKRKVGSTSGGGQGHEEHGYVGRGHDAAGYEEQGYGGQGYDAQAYGGEGYGGQGYDAQAYGGEGYGGLGHQEYAEYTVTSNRPPYHPIQAIDPLNSYILQSRRTSSTWNHFTQIGNDKVACKECGLKMSARLGNLKTHLTTCWKPTDNFTSVGNGYVECNKCKKVMTSKYLKNLLDHIETSCKEKTSSTWNHFTEPENGKVKCKKCDTEMSSKRLQNLTRHHNRCKKEGEAPNVEEGDNEATESDRD</sequence>
<dbReference type="SMART" id="SM00614">
    <property type="entry name" value="ZnF_BED"/>
    <property type="match status" value="2"/>
</dbReference>
<dbReference type="InterPro" id="IPR053031">
    <property type="entry name" value="Cuticle_assoc_protein"/>
</dbReference>
<feature type="domain" description="BED-type" evidence="6">
    <location>
        <begin position="141"/>
        <end position="228"/>
    </location>
</feature>
<dbReference type="PANTHER" id="PTHR34396:SF25">
    <property type="entry name" value="BOUNDARY ELEMENT ASSOCIATED FACTOR"/>
    <property type="match status" value="1"/>
</dbReference>
<dbReference type="WBParaSite" id="scf7180000424939.g14305">
    <property type="protein sequence ID" value="scf7180000424939.g14305"/>
    <property type="gene ID" value="scf7180000424939.g14305"/>
</dbReference>
<evidence type="ECO:0000256" key="3">
    <source>
        <dbReference type="ARBA" id="ARBA00022833"/>
    </source>
</evidence>
<dbReference type="PANTHER" id="PTHR34396">
    <property type="entry name" value="OS03G0264950 PROTEIN-RELATED"/>
    <property type="match status" value="1"/>
</dbReference>
<organism evidence="7 8">
    <name type="scientific">Meloidogyne floridensis</name>
    <dbReference type="NCBI Taxonomy" id="298350"/>
    <lineage>
        <taxon>Eukaryota</taxon>
        <taxon>Metazoa</taxon>
        <taxon>Ecdysozoa</taxon>
        <taxon>Nematoda</taxon>
        <taxon>Chromadorea</taxon>
        <taxon>Rhabditida</taxon>
        <taxon>Tylenchina</taxon>
        <taxon>Tylenchomorpha</taxon>
        <taxon>Tylenchoidea</taxon>
        <taxon>Meloidogynidae</taxon>
        <taxon>Meloidogyninae</taxon>
        <taxon>Meloidogyne</taxon>
    </lineage>
</organism>
<evidence type="ECO:0000256" key="2">
    <source>
        <dbReference type="ARBA" id="ARBA00022771"/>
    </source>
</evidence>
<dbReference type="AlphaFoldDB" id="A0A915PBD6"/>
<feature type="compositionally biased region" description="Basic and acidic residues" evidence="5">
    <location>
        <begin position="53"/>
        <end position="67"/>
    </location>
</feature>
<dbReference type="GO" id="GO:0006357">
    <property type="term" value="P:regulation of transcription by RNA polymerase II"/>
    <property type="evidence" value="ECO:0007669"/>
    <property type="project" value="TreeGrafter"/>
</dbReference>